<sequence length="324" mass="36347">MGKKKKNVKKRKGPSSEVFDKVKMLQIEKKHLQDVHKPQYDLSTWKGFIQGFIQKVTQADLSGMGAQLAYFFLLSLFPLLIFVMTLVPFLNLPQEQVYTMMKELLPEQVYSLIGDTLKDVLENRNGGLLSVGILATLWSASNGVNALIKSLNQSYGKAETRPFIIARSMSVVFTLVLILLVVVALILPVFGSQIGHFLANTIGLGEQFGAIFDKFRILLPPLVIFCGLVFMYWLGPNVKMYLRSAIPGAIVSTVCWLVISYVFSIYINNFSNYSATYGSIGGIIILMLWLYITGMVLMIGGLVNAIMQERKEQIDTRRRRLSAQ</sequence>
<dbReference type="EMBL" id="JBHUOR010000117">
    <property type="protein sequence ID" value="MFD2869455.1"/>
    <property type="molecule type" value="Genomic_DNA"/>
</dbReference>
<feature type="transmembrane region" description="Helical" evidence="6">
    <location>
        <begin position="169"/>
        <end position="195"/>
    </location>
</feature>
<evidence type="ECO:0000256" key="2">
    <source>
        <dbReference type="ARBA" id="ARBA00022475"/>
    </source>
</evidence>
<dbReference type="Proteomes" id="UP001597568">
    <property type="component" value="Unassembled WGS sequence"/>
</dbReference>
<feature type="transmembrane region" description="Helical" evidence="6">
    <location>
        <begin position="68"/>
        <end position="90"/>
    </location>
</feature>
<evidence type="ECO:0000313" key="8">
    <source>
        <dbReference type="Proteomes" id="UP001597568"/>
    </source>
</evidence>
<keyword evidence="3 6" id="KW-0812">Transmembrane</keyword>
<dbReference type="NCBIfam" id="TIGR00765">
    <property type="entry name" value="yihY_not_rbn"/>
    <property type="match status" value="1"/>
</dbReference>
<dbReference type="PIRSF" id="PIRSF035875">
    <property type="entry name" value="RNase_BN"/>
    <property type="match status" value="1"/>
</dbReference>
<reference evidence="8" key="1">
    <citation type="journal article" date="2019" name="Int. J. Syst. Evol. Microbiol.">
        <title>The Global Catalogue of Microorganisms (GCM) 10K type strain sequencing project: providing services to taxonomists for standard genome sequencing and annotation.</title>
        <authorList>
            <consortium name="The Broad Institute Genomics Platform"/>
            <consortium name="The Broad Institute Genome Sequencing Center for Infectious Disease"/>
            <person name="Wu L."/>
            <person name="Ma J."/>
        </authorList>
    </citation>
    <scope>NUCLEOTIDE SEQUENCE [LARGE SCALE GENOMIC DNA]</scope>
    <source>
        <strain evidence="8">KCTC 33522</strain>
    </source>
</reference>
<comment type="subcellular location">
    <subcellularLocation>
        <location evidence="1">Cell membrane</location>
        <topology evidence="1">Multi-pass membrane protein</topology>
    </subcellularLocation>
</comment>
<evidence type="ECO:0000256" key="5">
    <source>
        <dbReference type="ARBA" id="ARBA00023136"/>
    </source>
</evidence>
<protein>
    <submittedName>
        <fullName evidence="7">YihY/virulence factor BrkB family protein</fullName>
    </submittedName>
</protein>
<evidence type="ECO:0000256" key="6">
    <source>
        <dbReference type="SAM" id="Phobius"/>
    </source>
</evidence>
<dbReference type="PANTHER" id="PTHR30213:SF0">
    <property type="entry name" value="UPF0761 MEMBRANE PROTEIN YIHY"/>
    <property type="match status" value="1"/>
</dbReference>
<keyword evidence="2" id="KW-1003">Cell membrane</keyword>
<evidence type="ECO:0000313" key="7">
    <source>
        <dbReference type="EMBL" id="MFD2869455.1"/>
    </source>
</evidence>
<gene>
    <name evidence="7" type="ORF">ACFSY7_13255</name>
</gene>
<dbReference type="InterPro" id="IPR017039">
    <property type="entry name" value="Virul_fac_BrkB"/>
</dbReference>
<dbReference type="RefSeq" id="WP_139996028.1">
    <property type="nucleotide sequence ID" value="NZ_JBHUOR010000117.1"/>
</dbReference>
<feature type="transmembrane region" description="Helical" evidence="6">
    <location>
        <begin position="215"/>
        <end position="234"/>
    </location>
</feature>
<accession>A0ABW5Y2F4</accession>
<feature type="transmembrane region" description="Helical" evidence="6">
    <location>
        <begin position="127"/>
        <end position="148"/>
    </location>
</feature>
<dbReference type="PANTHER" id="PTHR30213">
    <property type="entry name" value="INNER MEMBRANE PROTEIN YHJD"/>
    <property type="match status" value="1"/>
</dbReference>
<organism evidence="7 8">
    <name type="scientific">Kurthia populi</name>
    <dbReference type="NCBI Taxonomy" id="1562132"/>
    <lineage>
        <taxon>Bacteria</taxon>
        <taxon>Bacillati</taxon>
        <taxon>Bacillota</taxon>
        <taxon>Bacilli</taxon>
        <taxon>Bacillales</taxon>
        <taxon>Caryophanaceae</taxon>
        <taxon>Kurthia</taxon>
    </lineage>
</organism>
<keyword evidence="5 6" id="KW-0472">Membrane</keyword>
<feature type="transmembrane region" description="Helical" evidence="6">
    <location>
        <begin position="246"/>
        <end position="267"/>
    </location>
</feature>
<proteinExistence type="predicted"/>
<feature type="transmembrane region" description="Helical" evidence="6">
    <location>
        <begin position="279"/>
        <end position="307"/>
    </location>
</feature>
<evidence type="ECO:0000256" key="4">
    <source>
        <dbReference type="ARBA" id="ARBA00022989"/>
    </source>
</evidence>
<keyword evidence="4 6" id="KW-1133">Transmembrane helix</keyword>
<dbReference type="Pfam" id="PF03631">
    <property type="entry name" value="Virul_fac_BrkB"/>
    <property type="match status" value="1"/>
</dbReference>
<evidence type="ECO:0000256" key="3">
    <source>
        <dbReference type="ARBA" id="ARBA00022692"/>
    </source>
</evidence>
<comment type="caution">
    <text evidence="7">The sequence shown here is derived from an EMBL/GenBank/DDBJ whole genome shotgun (WGS) entry which is preliminary data.</text>
</comment>
<keyword evidence="8" id="KW-1185">Reference proteome</keyword>
<name>A0ABW5Y2F4_9BACL</name>
<evidence type="ECO:0000256" key="1">
    <source>
        <dbReference type="ARBA" id="ARBA00004651"/>
    </source>
</evidence>